<dbReference type="Gene3D" id="3.10.450.50">
    <property type="match status" value="1"/>
</dbReference>
<name>A0A3N7HL48_9BURK</name>
<feature type="region of interest" description="Disordered" evidence="1">
    <location>
        <begin position="70"/>
        <end position="101"/>
    </location>
</feature>
<sequence length="118" mass="13427">MMTKPPMVSAHSKAFDMVDTAAARDVLRSHCERRKYRQKVPGWYGISVDTGANLQFGAALDFPWVRSDEMDEATRDMPEPQPVEKVLGPRRRPVKEKIGRNAPCHCRSGTKYKKCHGR</sequence>
<dbReference type="EMBL" id="QUSW01000011">
    <property type="protein sequence ID" value="RQP21301.1"/>
    <property type="molecule type" value="Genomic_DNA"/>
</dbReference>
<evidence type="ECO:0008006" key="4">
    <source>
        <dbReference type="Google" id="ProtNLM"/>
    </source>
</evidence>
<dbReference type="Proteomes" id="UP000267464">
    <property type="component" value="Unassembled WGS sequence"/>
</dbReference>
<protein>
    <recommendedName>
        <fullName evidence="4">SEC-C motif-containing protein</fullName>
    </recommendedName>
</protein>
<dbReference type="Pfam" id="PF02810">
    <property type="entry name" value="SEC-C"/>
    <property type="match status" value="1"/>
</dbReference>
<gene>
    <name evidence="2" type="ORF">DZC73_27765</name>
</gene>
<evidence type="ECO:0000313" key="3">
    <source>
        <dbReference type="Proteomes" id="UP000267464"/>
    </source>
</evidence>
<reference evidence="2 3" key="1">
    <citation type="submission" date="2018-08" db="EMBL/GenBank/DDBJ databases">
        <authorList>
            <person name="Khan S.A."/>
            <person name="Jeon C.O."/>
            <person name="Chun B.H."/>
            <person name="Jeong S.E."/>
        </authorList>
    </citation>
    <scope>NUCLEOTIDE SEQUENCE [LARGE SCALE GENOMIC DNA]</scope>
    <source>
        <strain evidence="2 3">S-16</strain>
    </source>
</reference>
<dbReference type="InterPro" id="IPR004027">
    <property type="entry name" value="SEC_C_motif"/>
</dbReference>
<comment type="caution">
    <text evidence="2">The sequence shown here is derived from an EMBL/GenBank/DDBJ whole genome shotgun (WGS) entry which is preliminary data.</text>
</comment>
<dbReference type="AlphaFoldDB" id="A0A3N7HL48"/>
<accession>A0A3N7HL48</accession>
<evidence type="ECO:0000313" key="2">
    <source>
        <dbReference type="EMBL" id="RQP21301.1"/>
    </source>
</evidence>
<dbReference type="SUPFAM" id="SSF103642">
    <property type="entry name" value="Sec-C motif"/>
    <property type="match status" value="1"/>
</dbReference>
<proteinExistence type="predicted"/>
<keyword evidence="3" id="KW-1185">Reference proteome</keyword>
<evidence type="ECO:0000256" key="1">
    <source>
        <dbReference type="SAM" id="MobiDB-lite"/>
    </source>
</evidence>
<reference evidence="2 3" key="2">
    <citation type="submission" date="2018-12" db="EMBL/GenBank/DDBJ databases">
        <title>Rhizobacter gummiphilus sp. nov., a rubber-degrading bacterium isolated from the soil of a botanical garden in Japan.</title>
        <authorList>
            <person name="Shunsuke S.S."/>
        </authorList>
    </citation>
    <scope>NUCLEOTIDE SEQUENCE [LARGE SCALE GENOMIC DNA]</scope>
    <source>
        <strain evidence="2 3">S-16</strain>
    </source>
</reference>
<organism evidence="2 3">
    <name type="scientific">Piscinibacter terrae</name>
    <dbReference type="NCBI Taxonomy" id="2496871"/>
    <lineage>
        <taxon>Bacteria</taxon>
        <taxon>Pseudomonadati</taxon>
        <taxon>Pseudomonadota</taxon>
        <taxon>Betaproteobacteria</taxon>
        <taxon>Burkholderiales</taxon>
        <taxon>Sphaerotilaceae</taxon>
        <taxon>Piscinibacter</taxon>
    </lineage>
</organism>
<dbReference type="RefSeq" id="WP_124543666.1">
    <property type="nucleotide sequence ID" value="NZ_QUSW01000011.1"/>
</dbReference>